<evidence type="ECO:0000313" key="2">
    <source>
        <dbReference type="EMBL" id="KAJ7761358.1"/>
    </source>
</evidence>
<feature type="region of interest" description="Disordered" evidence="1">
    <location>
        <begin position="137"/>
        <end position="207"/>
    </location>
</feature>
<organism evidence="2 3">
    <name type="scientific">Mycena metata</name>
    <dbReference type="NCBI Taxonomy" id="1033252"/>
    <lineage>
        <taxon>Eukaryota</taxon>
        <taxon>Fungi</taxon>
        <taxon>Dikarya</taxon>
        <taxon>Basidiomycota</taxon>
        <taxon>Agaricomycotina</taxon>
        <taxon>Agaricomycetes</taxon>
        <taxon>Agaricomycetidae</taxon>
        <taxon>Agaricales</taxon>
        <taxon>Marasmiineae</taxon>
        <taxon>Mycenaceae</taxon>
        <taxon>Mycena</taxon>
    </lineage>
</organism>
<evidence type="ECO:0000313" key="3">
    <source>
        <dbReference type="Proteomes" id="UP001215598"/>
    </source>
</evidence>
<accession>A0AAD7NHK3</accession>
<dbReference type="AlphaFoldDB" id="A0AAD7NHK3"/>
<evidence type="ECO:0000256" key="1">
    <source>
        <dbReference type="SAM" id="MobiDB-lite"/>
    </source>
</evidence>
<feature type="compositionally biased region" description="Basic and acidic residues" evidence="1">
    <location>
        <begin position="188"/>
        <end position="206"/>
    </location>
</feature>
<gene>
    <name evidence="2" type="ORF">B0H16DRAFT_1688469</name>
</gene>
<reference evidence="2" key="1">
    <citation type="submission" date="2023-03" db="EMBL/GenBank/DDBJ databases">
        <title>Massive genome expansion in bonnet fungi (Mycena s.s.) driven by repeated elements and novel gene families across ecological guilds.</title>
        <authorList>
            <consortium name="Lawrence Berkeley National Laboratory"/>
            <person name="Harder C.B."/>
            <person name="Miyauchi S."/>
            <person name="Viragh M."/>
            <person name="Kuo A."/>
            <person name="Thoen E."/>
            <person name="Andreopoulos B."/>
            <person name="Lu D."/>
            <person name="Skrede I."/>
            <person name="Drula E."/>
            <person name="Henrissat B."/>
            <person name="Morin E."/>
            <person name="Kohler A."/>
            <person name="Barry K."/>
            <person name="LaButti K."/>
            <person name="Morin E."/>
            <person name="Salamov A."/>
            <person name="Lipzen A."/>
            <person name="Mereny Z."/>
            <person name="Hegedus B."/>
            <person name="Baldrian P."/>
            <person name="Stursova M."/>
            <person name="Weitz H."/>
            <person name="Taylor A."/>
            <person name="Grigoriev I.V."/>
            <person name="Nagy L.G."/>
            <person name="Martin F."/>
            <person name="Kauserud H."/>
        </authorList>
    </citation>
    <scope>NUCLEOTIDE SEQUENCE</scope>
    <source>
        <strain evidence="2">CBHHK182m</strain>
    </source>
</reference>
<feature type="compositionally biased region" description="Polar residues" evidence="1">
    <location>
        <begin position="141"/>
        <end position="172"/>
    </location>
</feature>
<comment type="caution">
    <text evidence="2">The sequence shown here is derived from an EMBL/GenBank/DDBJ whole genome shotgun (WGS) entry which is preliminary data.</text>
</comment>
<keyword evidence="3" id="KW-1185">Reference proteome</keyword>
<proteinExistence type="predicted"/>
<protein>
    <submittedName>
        <fullName evidence="2">Uncharacterized protein</fullName>
    </submittedName>
</protein>
<dbReference type="EMBL" id="JARKIB010000035">
    <property type="protein sequence ID" value="KAJ7761358.1"/>
    <property type="molecule type" value="Genomic_DNA"/>
</dbReference>
<dbReference type="Proteomes" id="UP001215598">
    <property type="component" value="Unassembled WGS sequence"/>
</dbReference>
<sequence length="408" mass="46342">MAIRAHRTTVYYEERAPQENLGNADTPWVASTSPWEKMTEGPNEGIYPTGGLRTVRRKPKSIRLKEERQMIWERERVKARKVSTGEDPQKECAPRTYHAHTGAQIEIVKEDELLATQCTPAERKMSATSCATLVKQEETQSVRSRGATSGMVTDSSKTSSIPRDSSTTSTSRAHLASIDVPPRSPRRWCADKMKKMQSTKSEDANESKWQAVSSELKAASNCGGLHKFRLLLCKVIDNSSRRWSQGAASRPDRARGACGWYWMVIDGHLRTIRGLRYRLYTGELGLRPGRPVRRPGGKRPFYFDGWANPAVSARAQKPRRPGAGRQTRYGRRRVVFSHKYYILSLAGGFWAQASQKVTVFGLNTERWREREKRRMADNFDAIKNVCHRGIIYDIPPKGFRRSLKTQKA</sequence>
<name>A0AAD7NHK3_9AGAR</name>